<evidence type="ECO:0000259" key="1">
    <source>
        <dbReference type="PROSITE" id="PS50017"/>
    </source>
</evidence>
<dbReference type="PROSITE" id="PS50017">
    <property type="entry name" value="DEATH_DOMAIN"/>
    <property type="match status" value="1"/>
</dbReference>
<dbReference type="GO" id="GO:0005123">
    <property type="term" value="F:death receptor binding"/>
    <property type="evidence" value="ECO:0007669"/>
    <property type="project" value="TreeGrafter"/>
</dbReference>
<evidence type="ECO:0000259" key="2">
    <source>
        <dbReference type="PROSITE" id="PS50168"/>
    </source>
</evidence>
<dbReference type="GO" id="GO:0097191">
    <property type="term" value="P:extrinsic apoptotic signaling pathway"/>
    <property type="evidence" value="ECO:0007669"/>
    <property type="project" value="TreeGrafter"/>
</dbReference>
<dbReference type="InterPro" id="IPR016729">
    <property type="entry name" value="FADD"/>
</dbReference>
<feature type="non-terminal residue" evidence="3">
    <location>
        <position position="1"/>
    </location>
</feature>
<dbReference type="CDD" id="cd08336">
    <property type="entry name" value="DED_FADD"/>
    <property type="match status" value="1"/>
</dbReference>
<dbReference type="Proteomes" id="UP000535705">
    <property type="component" value="Unassembled WGS sequence"/>
</dbReference>
<dbReference type="Gene3D" id="1.10.533.10">
    <property type="entry name" value="Death Domain, Fas"/>
    <property type="match status" value="2"/>
</dbReference>
<dbReference type="PANTHER" id="PTHR15077">
    <property type="entry name" value="FAS-ASSOCIATING DEATH DOMAIN-CONTAINING PROTEIN FADD"/>
    <property type="match status" value="1"/>
</dbReference>
<protein>
    <submittedName>
        <fullName evidence="3">FADD protein</fullName>
    </submittedName>
</protein>
<dbReference type="GO" id="GO:0031265">
    <property type="term" value="C:CD95 death-inducing signaling complex"/>
    <property type="evidence" value="ECO:0007669"/>
    <property type="project" value="TreeGrafter"/>
</dbReference>
<sequence length="184" mass="21485">LDPLRSLLHSISSRLSGQELADMKFLCLDKIGKRELAKVQSGHELFNKLLEQQEITKDDLTLLKELLQHIKRRDLLSEVEQFEEGQLSTPNGQPDEHEKRLLRAAVDVICEYIRKEWKRLMRELRMPEVKLEGIEAAYPRSLYEQLFQALKEWQKWKGKDAKVADLIKALRGCGQNYTADKVEE</sequence>
<dbReference type="Pfam" id="PF00531">
    <property type="entry name" value="Death"/>
    <property type="match status" value="1"/>
</dbReference>
<gene>
    <name evidence="3" type="primary">Fadd</name>
    <name evidence="3" type="ORF">PYCJOC_R00659</name>
</gene>
<keyword evidence="4" id="KW-1185">Reference proteome</keyword>
<dbReference type="Pfam" id="PF01335">
    <property type="entry name" value="DED"/>
    <property type="match status" value="1"/>
</dbReference>
<feature type="non-terminal residue" evidence="3">
    <location>
        <position position="184"/>
    </location>
</feature>
<dbReference type="GO" id="GO:0045089">
    <property type="term" value="P:positive regulation of innate immune response"/>
    <property type="evidence" value="ECO:0007669"/>
    <property type="project" value="TreeGrafter"/>
</dbReference>
<dbReference type="PANTHER" id="PTHR15077:SF10">
    <property type="entry name" value="FAS-ASSOCIATED DEATH DOMAIN PROTEIN"/>
    <property type="match status" value="1"/>
</dbReference>
<dbReference type="GO" id="GO:0089720">
    <property type="term" value="F:caspase binding"/>
    <property type="evidence" value="ECO:0007669"/>
    <property type="project" value="TreeGrafter"/>
</dbReference>
<dbReference type="SMART" id="SM00005">
    <property type="entry name" value="DEATH"/>
    <property type="match status" value="1"/>
</dbReference>
<feature type="domain" description="DED" evidence="2">
    <location>
        <begin position="3"/>
        <end position="81"/>
    </location>
</feature>
<dbReference type="InterPro" id="IPR000488">
    <property type="entry name" value="Death_dom"/>
</dbReference>
<dbReference type="PROSITE" id="PS50168">
    <property type="entry name" value="DED"/>
    <property type="match status" value="1"/>
</dbReference>
<evidence type="ECO:0000313" key="4">
    <source>
        <dbReference type="Proteomes" id="UP000535705"/>
    </source>
</evidence>
<dbReference type="SUPFAM" id="SSF47986">
    <property type="entry name" value="DEATH domain"/>
    <property type="match status" value="1"/>
</dbReference>
<name>A0A7L2NQ97_PYCJO</name>
<dbReference type="EMBL" id="VWYP01007772">
    <property type="protein sequence ID" value="NXR73682.1"/>
    <property type="molecule type" value="Genomic_DNA"/>
</dbReference>
<reference evidence="3 4" key="1">
    <citation type="submission" date="2019-09" db="EMBL/GenBank/DDBJ databases">
        <title>Bird 10,000 Genomes (B10K) Project - Family phase.</title>
        <authorList>
            <person name="Zhang G."/>
        </authorList>
    </citation>
    <scope>NUCLEOTIDE SEQUENCE [LARGE SCALE GENOMIC DNA]</scope>
    <source>
        <strain evidence="3">B10K-DU-002-42</strain>
        <tissue evidence="3">Muscle</tissue>
    </source>
</reference>
<dbReference type="AlphaFoldDB" id="A0A7L2NQ97"/>
<dbReference type="SMART" id="SM00031">
    <property type="entry name" value="DED"/>
    <property type="match status" value="1"/>
</dbReference>
<feature type="domain" description="Death" evidence="1">
    <location>
        <begin position="116"/>
        <end position="184"/>
    </location>
</feature>
<evidence type="ECO:0000313" key="3">
    <source>
        <dbReference type="EMBL" id="NXR73682.1"/>
    </source>
</evidence>
<accession>A0A7L2NQ97</accession>
<comment type="caution">
    <text evidence="3">The sequence shown here is derived from an EMBL/GenBank/DDBJ whole genome shotgun (WGS) entry which is preliminary data.</text>
</comment>
<organism evidence="3 4">
    <name type="scientific">Pycnonotus jocosus</name>
    <name type="common">Red-whiskered bulbul</name>
    <name type="synonym">Lanius jocosus</name>
    <dbReference type="NCBI Taxonomy" id="182897"/>
    <lineage>
        <taxon>Eukaryota</taxon>
        <taxon>Metazoa</taxon>
        <taxon>Chordata</taxon>
        <taxon>Craniata</taxon>
        <taxon>Vertebrata</taxon>
        <taxon>Euteleostomi</taxon>
        <taxon>Archelosauria</taxon>
        <taxon>Archosauria</taxon>
        <taxon>Dinosauria</taxon>
        <taxon>Saurischia</taxon>
        <taxon>Theropoda</taxon>
        <taxon>Coelurosauria</taxon>
        <taxon>Aves</taxon>
        <taxon>Neognathae</taxon>
        <taxon>Neoaves</taxon>
        <taxon>Telluraves</taxon>
        <taxon>Australaves</taxon>
        <taxon>Passeriformes</taxon>
        <taxon>Sylvioidea</taxon>
        <taxon>Pycnonotidae</taxon>
        <taxon>Pycnonotus</taxon>
    </lineage>
</organism>
<dbReference type="OrthoDB" id="100767at2759"/>
<proteinExistence type="predicted"/>
<dbReference type="FunFam" id="1.10.533.10:FF:000059">
    <property type="entry name" value="Fas-associated via death domain"/>
    <property type="match status" value="1"/>
</dbReference>
<dbReference type="InterPro" id="IPR011029">
    <property type="entry name" value="DEATH-like_dom_sf"/>
</dbReference>
<dbReference type="GO" id="GO:0042981">
    <property type="term" value="P:regulation of apoptotic process"/>
    <property type="evidence" value="ECO:0007669"/>
    <property type="project" value="InterPro"/>
</dbReference>
<dbReference type="InterPro" id="IPR001875">
    <property type="entry name" value="DED_dom"/>
</dbReference>